<dbReference type="Proteomes" id="UP000176740">
    <property type="component" value="Unassembled WGS sequence"/>
</dbReference>
<feature type="domain" description="DUF5615" evidence="1">
    <location>
        <begin position="6"/>
        <end position="77"/>
    </location>
</feature>
<gene>
    <name evidence="2" type="ORF">A3A49_00395</name>
</gene>
<name>A0A1F5H2I9_9BACT</name>
<comment type="caution">
    <text evidence="2">The sequence shown here is derived from an EMBL/GenBank/DDBJ whole genome shotgun (WGS) entry which is preliminary data.</text>
</comment>
<dbReference type="EMBL" id="MFBO01000013">
    <property type="protein sequence ID" value="OGD98257.1"/>
    <property type="molecule type" value="Genomic_DNA"/>
</dbReference>
<proteinExistence type="predicted"/>
<evidence type="ECO:0000313" key="2">
    <source>
        <dbReference type="EMBL" id="OGD98257.1"/>
    </source>
</evidence>
<accession>A0A1F5H2I9</accession>
<protein>
    <recommendedName>
        <fullName evidence="1">DUF5615 domain-containing protein</fullName>
    </recommendedName>
</protein>
<dbReference type="AlphaFoldDB" id="A0A1F5H2I9"/>
<evidence type="ECO:0000259" key="1">
    <source>
        <dbReference type="Pfam" id="PF18480"/>
    </source>
</evidence>
<dbReference type="Pfam" id="PF18480">
    <property type="entry name" value="DUF5615"/>
    <property type="match status" value="1"/>
</dbReference>
<dbReference type="STRING" id="1797725.A3A49_00395"/>
<sequence length="89" mass="10144">MLVPKAISDEQVALISKKDKRILITKDEDFTEYSQDAIFGVIWLRIPQSDLKVLLSSFEKLLSAGESFSNKLVILKSNTWDILELGSWE</sequence>
<evidence type="ECO:0000313" key="3">
    <source>
        <dbReference type="Proteomes" id="UP000176740"/>
    </source>
</evidence>
<dbReference type="InterPro" id="IPR041049">
    <property type="entry name" value="DUF5615"/>
</dbReference>
<organism evidence="2 3">
    <name type="scientific">Candidatus Curtissbacteria bacterium RIFCSPLOWO2_01_FULL_38_11b</name>
    <dbReference type="NCBI Taxonomy" id="1797725"/>
    <lineage>
        <taxon>Bacteria</taxon>
        <taxon>Candidatus Curtissiibacteriota</taxon>
    </lineage>
</organism>
<reference evidence="2 3" key="1">
    <citation type="journal article" date="2016" name="Nat. Commun.">
        <title>Thousands of microbial genomes shed light on interconnected biogeochemical processes in an aquifer system.</title>
        <authorList>
            <person name="Anantharaman K."/>
            <person name="Brown C.T."/>
            <person name="Hug L.A."/>
            <person name="Sharon I."/>
            <person name="Castelle C.J."/>
            <person name="Probst A.J."/>
            <person name="Thomas B.C."/>
            <person name="Singh A."/>
            <person name="Wilkins M.J."/>
            <person name="Karaoz U."/>
            <person name="Brodie E.L."/>
            <person name="Williams K.H."/>
            <person name="Hubbard S.S."/>
            <person name="Banfield J.F."/>
        </authorList>
    </citation>
    <scope>NUCLEOTIDE SEQUENCE [LARGE SCALE GENOMIC DNA]</scope>
</reference>